<evidence type="ECO:0000259" key="2">
    <source>
        <dbReference type="Pfam" id="PF13439"/>
    </source>
</evidence>
<evidence type="ECO:0000259" key="1">
    <source>
        <dbReference type="Pfam" id="PF00534"/>
    </source>
</evidence>
<gene>
    <name evidence="3" type="ORF">AWR36_001730</name>
</gene>
<dbReference type="EMBL" id="LRFG02000001">
    <property type="protein sequence ID" value="PCO06533.1"/>
    <property type="molecule type" value="Genomic_DNA"/>
</dbReference>
<accession>A0ABX4I3A1</accession>
<dbReference type="SUPFAM" id="SSF53756">
    <property type="entry name" value="UDP-Glycosyltransferase/glycogen phosphorylase"/>
    <property type="match status" value="1"/>
</dbReference>
<sequence length="363" mass="40294">MRVLQAVPRIDDSPEGRAALGLGQELVRLGHESMVVSAGGELKDRLVVRGSQHLDMPMDRRSIWSLRLVRPLRRLLVDQNIDVVHARAPLPAWLLWLAIRGLPETRRPRFITSAHRVYGGGFFNSIMAAGQQVIAVSEFVAEQLRRNFSKKLAAPPEIVTGGINTRELDRNAPVSGHWHQRLLNDFPQLEGRNWLLMPAPLAPGNGHQQFLEMLSALGRERGDTFGLIVGEVPAGGARYARKLERLALELGLSDKVLFMGPRRDMRELYASARITYCLNEKPLAYGRIVAEALAMHCPVIAYRLGGVAELLQRYFPRGLVDAGDREGLLQATVDVLDGPAQVDSRGLSLEDMSQQVLSLYARA</sequence>
<comment type="caution">
    <text evidence="3">The sequence shown here is derived from an EMBL/GenBank/DDBJ whole genome shotgun (WGS) entry which is preliminary data.</text>
</comment>
<name>A0ABX4I3A1_9GAMM</name>
<reference evidence="3" key="1">
    <citation type="submission" date="2017-08" db="EMBL/GenBank/DDBJ databases">
        <title>Microbulbifer marisrubri sp. nov., a halophilic alphaproteobacterium isolated from marine sediment of the Yellow Sea, China.</title>
        <authorList>
            <person name="Zhang G."/>
            <person name="Xiong Q."/>
        </authorList>
    </citation>
    <scope>NUCLEOTIDE SEQUENCE [LARGE SCALE GENOMIC DNA]</scope>
    <source>
        <strain evidence="3">WRN-8</strain>
    </source>
</reference>
<organism evidence="3 4">
    <name type="scientific">Microbulbifer flavimaris</name>
    <dbReference type="NCBI Taxonomy" id="1781068"/>
    <lineage>
        <taxon>Bacteria</taxon>
        <taxon>Pseudomonadati</taxon>
        <taxon>Pseudomonadota</taxon>
        <taxon>Gammaproteobacteria</taxon>
        <taxon>Cellvibrionales</taxon>
        <taxon>Microbulbiferaceae</taxon>
        <taxon>Microbulbifer</taxon>
    </lineage>
</organism>
<dbReference type="RefSeq" id="WP_082679333.1">
    <property type="nucleotide sequence ID" value="NZ_LRFG02000001.1"/>
</dbReference>
<dbReference type="Pfam" id="PF00534">
    <property type="entry name" value="Glycos_transf_1"/>
    <property type="match status" value="1"/>
</dbReference>
<dbReference type="Proteomes" id="UP000218427">
    <property type="component" value="Unassembled WGS sequence"/>
</dbReference>
<feature type="domain" description="Glycosyltransferase subfamily 4-like N-terminal" evidence="2">
    <location>
        <begin position="17"/>
        <end position="165"/>
    </location>
</feature>
<feature type="domain" description="Glycosyl transferase family 1" evidence="1">
    <location>
        <begin position="190"/>
        <end position="338"/>
    </location>
</feature>
<evidence type="ECO:0000313" key="4">
    <source>
        <dbReference type="Proteomes" id="UP000218427"/>
    </source>
</evidence>
<dbReference type="Pfam" id="PF13439">
    <property type="entry name" value="Glyco_transf_4"/>
    <property type="match status" value="1"/>
</dbReference>
<dbReference type="Gene3D" id="3.40.50.2000">
    <property type="entry name" value="Glycogen Phosphorylase B"/>
    <property type="match status" value="2"/>
</dbReference>
<proteinExistence type="predicted"/>
<dbReference type="InterPro" id="IPR028098">
    <property type="entry name" value="Glyco_trans_4-like_N"/>
</dbReference>
<dbReference type="PANTHER" id="PTHR12526:SF638">
    <property type="entry name" value="SPORE COAT PROTEIN SA"/>
    <property type="match status" value="1"/>
</dbReference>
<keyword evidence="4" id="KW-1185">Reference proteome</keyword>
<dbReference type="PANTHER" id="PTHR12526">
    <property type="entry name" value="GLYCOSYLTRANSFERASE"/>
    <property type="match status" value="1"/>
</dbReference>
<protein>
    <submittedName>
        <fullName evidence="3">Uncharacterized protein</fullName>
    </submittedName>
</protein>
<evidence type="ECO:0000313" key="3">
    <source>
        <dbReference type="EMBL" id="PCO06533.1"/>
    </source>
</evidence>
<dbReference type="InterPro" id="IPR001296">
    <property type="entry name" value="Glyco_trans_1"/>
</dbReference>